<protein>
    <submittedName>
        <fullName evidence="1">Uncharacterized protein</fullName>
    </submittedName>
</protein>
<dbReference type="RefSeq" id="WP_118582211.1">
    <property type="nucleotide sequence ID" value="NZ_CABJFX010000020.1"/>
</dbReference>
<name>A0A3R6DNX6_9FIRM</name>
<comment type="caution">
    <text evidence="1">The sequence shown here is derived from an EMBL/GenBank/DDBJ whole genome shotgun (WGS) entry which is preliminary data.</text>
</comment>
<proteinExistence type="predicted"/>
<reference evidence="1 2" key="1">
    <citation type="submission" date="2018-08" db="EMBL/GenBank/DDBJ databases">
        <title>A genome reference for cultivated species of the human gut microbiota.</title>
        <authorList>
            <person name="Zou Y."/>
            <person name="Xue W."/>
            <person name="Luo G."/>
        </authorList>
    </citation>
    <scope>NUCLEOTIDE SEQUENCE [LARGE SCALE GENOMIC DNA]</scope>
    <source>
        <strain evidence="1 2">AM42-1AC</strain>
    </source>
</reference>
<sequence length="66" mass="7282">MENKEEIVARLKLLLMATRAGSNIQDLKLNDAKNKVTIVFKAGGERVVDIIGDSGYAIIIDVMKHI</sequence>
<dbReference type="AlphaFoldDB" id="A0A3R6DNX6"/>
<organism evidence="1 2">
    <name type="scientific">Roseburia inulinivorans</name>
    <dbReference type="NCBI Taxonomy" id="360807"/>
    <lineage>
        <taxon>Bacteria</taxon>
        <taxon>Bacillati</taxon>
        <taxon>Bacillota</taxon>
        <taxon>Clostridia</taxon>
        <taxon>Lachnospirales</taxon>
        <taxon>Lachnospiraceae</taxon>
        <taxon>Roseburia</taxon>
    </lineage>
</organism>
<evidence type="ECO:0000313" key="2">
    <source>
        <dbReference type="Proteomes" id="UP000283492"/>
    </source>
</evidence>
<dbReference type="EMBL" id="QSFX01000020">
    <property type="protein sequence ID" value="RHA87435.1"/>
    <property type="molecule type" value="Genomic_DNA"/>
</dbReference>
<evidence type="ECO:0000313" key="1">
    <source>
        <dbReference type="EMBL" id="RHA87435.1"/>
    </source>
</evidence>
<dbReference type="Proteomes" id="UP000283492">
    <property type="component" value="Unassembled WGS sequence"/>
</dbReference>
<gene>
    <name evidence="1" type="ORF">DW914_11415</name>
</gene>
<accession>A0A3R6DNX6</accession>